<protein>
    <submittedName>
        <fullName evidence="2">Uncharacterized protein</fullName>
    </submittedName>
</protein>
<reference evidence="2" key="1">
    <citation type="submission" date="2023-06" db="EMBL/GenBank/DDBJ databases">
        <title>Genome-scale phylogeny and comparative genomics of the fungal order Sordariales.</title>
        <authorList>
            <consortium name="Lawrence Berkeley National Laboratory"/>
            <person name="Hensen N."/>
            <person name="Bonometti L."/>
            <person name="Westerberg I."/>
            <person name="Brannstrom I.O."/>
            <person name="Guillou S."/>
            <person name="Cros-Aarteil S."/>
            <person name="Calhoun S."/>
            <person name="Haridas S."/>
            <person name="Kuo A."/>
            <person name="Mondo S."/>
            <person name="Pangilinan J."/>
            <person name="Riley R."/>
            <person name="Labutti K."/>
            <person name="Andreopoulos B."/>
            <person name="Lipzen A."/>
            <person name="Chen C."/>
            <person name="Yanf M."/>
            <person name="Daum C."/>
            <person name="Ng V."/>
            <person name="Clum A."/>
            <person name="Steindorff A."/>
            <person name="Ohm R."/>
            <person name="Martin F."/>
            <person name="Silar P."/>
            <person name="Natvig D."/>
            <person name="Lalanne C."/>
            <person name="Gautier V."/>
            <person name="Ament-Velasquez S.L."/>
            <person name="Kruys A."/>
            <person name="Hutchinson M.I."/>
            <person name="Powell A.J."/>
            <person name="Barry K."/>
            <person name="Miller A.N."/>
            <person name="Grigoriev I.V."/>
            <person name="Debuchy R."/>
            <person name="Gladieux P."/>
            <person name="Thoren M.H."/>
            <person name="Johannesson H."/>
        </authorList>
    </citation>
    <scope>NUCLEOTIDE SEQUENCE</scope>
    <source>
        <strain evidence="2">SMH2532-1</strain>
    </source>
</reference>
<proteinExistence type="predicted"/>
<evidence type="ECO:0000313" key="2">
    <source>
        <dbReference type="EMBL" id="KAK0639944.1"/>
    </source>
</evidence>
<feature type="compositionally biased region" description="Basic and acidic residues" evidence="1">
    <location>
        <begin position="282"/>
        <end position="306"/>
    </location>
</feature>
<organism evidence="2 3">
    <name type="scientific">Cercophora newfieldiana</name>
    <dbReference type="NCBI Taxonomy" id="92897"/>
    <lineage>
        <taxon>Eukaryota</taxon>
        <taxon>Fungi</taxon>
        <taxon>Dikarya</taxon>
        <taxon>Ascomycota</taxon>
        <taxon>Pezizomycotina</taxon>
        <taxon>Sordariomycetes</taxon>
        <taxon>Sordariomycetidae</taxon>
        <taxon>Sordariales</taxon>
        <taxon>Lasiosphaeriaceae</taxon>
        <taxon>Cercophora</taxon>
    </lineage>
</organism>
<feature type="compositionally biased region" description="Acidic residues" evidence="1">
    <location>
        <begin position="316"/>
        <end position="338"/>
    </location>
</feature>
<name>A0AA39XTI1_9PEZI</name>
<evidence type="ECO:0000313" key="3">
    <source>
        <dbReference type="Proteomes" id="UP001174936"/>
    </source>
</evidence>
<gene>
    <name evidence="2" type="ORF">B0T16DRAFT_463567</name>
</gene>
<accession>A0AA39XTI1</accession>
<evidence type="ECO:0000256" key="1">
    <source>
        <dbReference type="SAM" id="MobiDB-lite"/>
    </source>
</evidence>
<feature type="region of interest" description="Disordered" evidence="1">
    <location>
        <begin position="273"/>
        <end position="349"/>
    </location>
</feature>
<comment type="caution">
    <text evidence="2">The sequence shown here is derived from an EMBL/GenBank/DDBJ whole genome shotgun (WGS) entry which is preliminary data.</text>
</comment>
<keyword evidence="3" id="KW-1185">Reference proteome</keyword>
<dbReference type="AlphaFoldDB" id="A0AA39XTI1"/>
<dbReference type="Proteomes" id="UP001174936">
    <property type="component" value="Unassembled WGS sequence"/>
</dbReference>
<dbReference type="EMBL" id="JAULSV010000007">
    <property type="protein sequence ID" value="KAK0639944.1"/>
    <property type="molecule type" value="Genomic_DNA"/>
</dbReference>
<sequence length="389" mass="44274">MVYLRCPDMFSVETHEDFYAYGVVQVVENLLLDFVEADGDWRAQWAVVEGMAWFLLDGIINWEMEVIVDKEGIDALIRLVMHVFLAMLALLESRGLLGPQSEILDLEFIMAMYMHAAALLRSDIGVLQDGDERKWHPDAHSAHVKDYIMAYAKKSSTSNSILPCIDPANPHGSSLDFFQGSPFADFRTEEDVTRARDPMYSDDDSPKMRPWMTPLCMMVNHQSVLIYDAERHVVGIYDQCSPGSYDRNIHEGVIFGTTDGDWTKRYFRVLEDETGEEGTVEEWERSRRGEGGDSDKDGRGDDREGGGDGEIVTVDGEVDGDEGDINDEAEDNDDEDDFERAPREVGYLRSEIEEYEKEEIKAKEERQKRLAAAKDADEEWAFQMERAST</sequence>